<organism evidence="3 4">
    <name type="scientific">Prorocentrum cordatum</name>
    <dbReference type="NCBI Taxonomy" id="2364126"/>
    <lineage>
        <taxon>Eukaryota</taxon>
        <taxon>Sar</taxon>
        <taxon>Alveolata</taxon>
        <taxon>Dinophyceae</taxon>
        <taxon>Prorocentrales</taxon>
        <taxon>Prorocentraceae</taxon>
        <taxon>Prorocentrum</taxon>
    </lineage>
</organism>
<dbReference type="InterPro" id="IPR000727">
    <property type="entry name" value="T_SNARE_dom"/>
</dbReference>
<evidence type="ECO:0000259" key="2">
    <source>
        <dbReference type="PROSITE" id="PS50192"/>
    </source>
</evidence>
<keyword evidence="1" id="KW-0472">Membrane</keyword>
<feature type="transmembrane region" description="Helical" evidence="1">
    <location>
        <begin position="104"/>
        <end position="124"/>
    </location>
</feature>
<feature type="domain" description="T-SNARE coiled-coil homology" evidence="2">
    <location>
        <begin position="31"/>
        <end position="93"/>
    </location>
</feature>
<gene>
    <name evidence="3" type="ORF">PCOR1329_LOCUS13992</name>
</gene>
<dbReference type="PROSITE" id="PS50192">
    <property type="entry name" value="T_SNARE"/>
    <property type="match status" value="1"/>
</dbReference>
<dbReference type="EMBL" id="CAUYUJ010004156">
    <property type="protein sequence ID" value="CAK0808365.1"/>
    <property type="molecule type" value="Genomic_DNA"/>
</dbReference>
<evidence type="ECO:0000256" key="1">
    <source>
        <dbReference type="SAM" id="Phobius"/>
    </source>
</evidence>
<keyword evidence="4" id="KW-1185">Reference proteome</keyword>
<name>A0ABN9QQ78_9DINO</name>
<accession>A0ABN9QQ78</accession>
<evidence type="ECO:0000313" key="3">
    <source>
        <dbReference type="EMBL" id="CAK0808365.1"/>
    </source>
</evidence>
<keyword evidence="1" id="KW-0812">Transmembrane</keyword>
<sequence>MDAGADAAAGARQAAARQLDDVSLSQVETHAAIAEEYAAEASQLETNVRIVNQVVVDMARITMAQGEQVNNVLSFMEEASQSAASASQELVQSNQNQQRGTRRLLQVVALAVLLVGAIVVAVLLKHG</sequence>
<proteinExistence type="predicted"/>
<dbReference type="Proteomes" id="UP001189429">
    <property type="component" value="Unassembled WGS sequence"/>
</dbReference>
<dbReference type="Gene3D" id="1.20.5.110">
    <property type="match status" value="1"/>
</dbReference>
<dbReference type="SUPFAM" id="SSF58038">
    <property type="entry name" value="SNARE fusion complex"/>
    <property type="match status" value="1"/>
</dbReference>
<evidence type="ECO:0000313" key="4">
    <source>
        <dbReference type="Proteomes" id="UP001189429"/>
    </source>
</evidence>
<protein>
    <recommendedName>
        <fullName evidence="2">t-SNARE coiled-coil homology domain-containing protein</fullName>
    </recommendedName>
</protein>
<keyword evidence="1" id="KW-1133">Transmembrane helix</keyword>
<reference evidence="3" key="1">
    <citation type="submission" date="2023-10" db="EMBL/GenBank/DDBJ databases">
        <authorList>
            <person name="Chen Y."/>
            <person name="Shah S."/>
            <person name="Dougan E. K."/>
            <person name="Thang M."/>
            <person name="Chan C."/>
        </authorList>
    </citation>
    <scope>NUCLEOTIDE SEQUENCE [LARGE SCALE GENOMIC DNA]</scope>
</reference>
<comment type="caution">
    <text evidence="3">The sequence shown here is derived from an EMBL/GenBank/DDBJ whole genome shotgun (WGS) entry which is preliminary data.</text>
</comment>